<dbReference type="Pfam" id="PF02805">
    <property type="entry name" value="Ada_Zn_binding"/>
    <property type="match status" value="1"/>
</dbReference>
<keyword evidence="7" id="KW-0805">Transcription regulation</keyword>
<evidence type="ECO:0000256" key="5">
    <source>
        <dbReference type="ARBA" id="ARBA00022763"/>
    </source>
</evidence>
<dbReference type="PANTHER" id="PTHR43280">
    <property type="entry name" value="ARAC-FAMILY TRANSCRIPTIONAL REGULATOR"/>
    <property type="match status" value="1"/>
</dbReference>
<keyword evidence="11" id="KW-0234">DNA repair</keyword>
<dbReference type="GO" id="GO:0008168">
    <property type="term" value="F:methyltransferase activity"/>
    <property type="evidence" value="ECO:0007669"/>
    <property type="project" value="UniProtKB-KW"/>
</dbReference>
<evidence type="ECO:0000256" key="11">
    <source>
        <dbReference type="ARBA" id="ARBA00023204"/>
    </source>
</evidence>
<comment type="cofactor">
    <cofactor evidence="1">
        <name>Zn(2+)</name>
        <dbReference type="ChEBI" id="CHEBI:29105"/>
    </cofactor>
</comment>
<evidence type="ECO:0000256" key="9">
    <source>
        <dbReference type="ARBA" id="ARBA00023159"/>
    </source>
</evidence>
<dbReference type="InterPro" id="IPR016220">
    <property type="entry name" value="Me-P-triester_DNA_alkyl-Trfase"/>
</dbReference>
<evidence type="ECO:0000313" key="13">
    <source>
        <dbReference type="EMBL" id="PZD97397.1"/>
    </source>
</evidence>
<dbReference type="FunFam" id="3.40.10.10:FF:000001">
    <property type="entry name" value="DNA-3-methyladenine glycosylase 2"/>
    <property type="match status" value="1"/>
</dbReference>
<dbReference type="InterPro" id="IPR004026">
    <property type="entry name" value="Ada_DNA_repair_Zn-bd"/>
</dbReference>
<dbReference type="SMART" id="SM00342">
    <property type="entry name" value="HTH_ARAC"/>
    <property type="match status" value="1"/>
</dbReference>
<dbReference type="InterPro" id="IPR035451">
    <property type="entry name" value="Ada-like_dom_sf"/>
</dbReference>
<dbReference type="GO" id="GO:0032259">
    <property type="term" value="P:methylation"/>
    <property type="evidence" value="ECO:0007669"/>
    <property type="project" value="UniProtKB-KW"/>
</dbReference>
<keyword evidence="10" id="KW-0804">Transcription</keyword>
<keyword evidence="4" id="KW-0479">Metal-binding</keyword>
<protein>
    <submittedName>
        <fullName evidence="13">AraC family transcriptional regulator</fullName>
    </submittedName>
</protein>
<dbReference type="Pfam" id="PF12833">
    <property type="entry name" value="HTH_18"/>
    <property type="match status" value="1"/>
</dbReference>
<dbReference type="Gene3D" id="1.10.10.60">
    <property type="entry name" value="Homeodomain-like"/>
    <property type="match status" value="2"/>
</dbReference>
<dbReference type="InterPro" id="IPR018062">
    <property type="entry name" value="HTH_AraC-typ_CS"/>
</dbReference>
<dbReference type="SUPFAM" id="SSF46689">
    <property type="entry name" value="Homeodomain-like"/>
    <property type="match status" value="2"/>
</dbReference>
<evidence type="ECO:0000259" key="12">
    <source>
        <dbReference type="PROSITE" id="PS01124"/>
    </source>
</evidence>
<dbReference type="GO" id="GO:0006307">
    <property type="term" value="P:DNA alkylation repair"/>
    <property type="evidence" value="ECO:0007669"/>
    <property type="project" value="UniProtKB-ARBA"/>
</dbReference>
<evidence type="ECO:0000313" key="14">
    <source>
        <dbReference type="Proteomes" id="UP000249522"/>
    </source>
</evidence>
<evidence type="ECO:0000256" key="10">
    <source>
        <dbReference type="ARBA" id="ARBA00023163"/>
    </source>
</evidence>
<name>A0A2W1M158_9BACL</name>
<evidence type="ECO:0000256" key="4">
    <source>
        <dbReference type="ARBA" id="ARBA00022723"/>
    </source>
</evidence>
<dbReference type="AlphaFoldDB" id="A0A2W1M158"/>
<feature type="domain" description="HTH araC/xylS-type" evidence="12">
    <location>
        <begin position="91"/>
        <end position="189"/>
    </location>
</feature>
<proteinExistence type="predicted"/>
<dbReference type="InterPro" id="IPR018060">
    <property type="entry name" value="HTH_AraC"/>
</dbReference>
<dbReference type="PIRSF" id="PIRSF000408">
    <property type="entry name" value="Alkyltransferas_AdaA"/>
    <property type="match status" value="1"/>
</dbReference>
<dbReference type="RefSeq" id="WP_111145255.1">
    <property type="nucleotide sequence ID" value="NZ_QKRB01000028.1"/>
</dbReference>
<evidence type="ECO:0000256" key="8">
    <source>
        <dbReference type="ARBA" id="ARBA00023125"/>
    </source>
</evidence>
<dbReference type="SUPFAM" id="SSF57884">
    <property type="entry name" value="Ada DNA repair protein, N-terminal domain (N-Ada 10)"/>
    <property type="match status" value="1"/>
</dbReference>
<reference evidence="13 14" key="1">
    <citation type="submission" date="2018-06" db="EMBL/GenBank/DDBJ databases">
        <title>Paenibacillus imtechensis sp. nov.</title>
        <authorList>
            <person name="Pinnaka A.K."/>
            <person name="Singh H."/>
            <person name="Kaur M."/>
        </authorList>
    </citation>
    <scope>NUCLEOTIDE SEQUENCE [LARGE SCALE GENOMIC DNA]</scope>
    <source>
        <strain evidence="13 14">SMB1</strain>
    </source>
</reference>
<evidence type="ECO:0000256" key="2">
    <source>
        <dbReference type="ARBA" id="ARBA00022603"/>
    </source>
</evidence>
<dbReference type="GO" id="GO:0043565">
    <property type="term" value="F:sequence-specific DNA binding"/>
    <property type="evidence" value="ECO:0007669"/>
    <property type="project" value="InterPro"/>
</dbReference>
<keyword evidence="5" id="KW-0227">DNA damage</keyword>
<dbReference type="Proteomes" id="UP000249522">
    <property type="component" value="Unassembled WGS sequence"/>
</dbReference>
<evidence type="ECO:0000256" key="6">
    <source>
        <dbReference type="ARBA" id="ARBA00022833"/>
    </source>
</evidence>
<comment type="caution">
    <text evidence="13">The sequence shown here is derived from an EMBL/GenBank/DDBJ whole genome shotgun (WGS) entry which is preliminary data.</text>
</comment>
<keyword evidence="3" id="KW-0808">Transferase</keyword>
<accession>A0A2W1M158</accession>
<dbReference type="EMBL" id="QKRB01000028">
    <property type="protein sequence ID" value="PZD97397.1"/>
    <property type="molecule type" value="Genomic_DNA"/>
</dbReference>
<dbReference type="Gene3D" id="3.40.10.10">
    <property type="entry name" value="DNA Methylphosphotriester Repair Domain"/>
    <property type="match status" value="1"/>
</dbReference>
<dbReference type="GO" id="GO:0003700">
    <property type="term" value="F:DNA-binding transcription factor activity"/>
    <property type="evidence" value="ECO:0007669"/>
    <property type="project" value="InterPro"/>
</dbReference>
<dbReference type="GO" id="GO:0008270">
    <property type="term" value="F:zinc ion binding"/>
    <property type="evidence" value="ECO:0007669"/>
    <property type="project" value="InterPro"/>
</dbReference>
<sequence>MLSSGEKQDRQRLTEEHWQAILANDARYDHRFIYAVMTTGIFCRPSCKSRPPRRENVRLFSNAPDALSHSFRPCKRCKPTGERLPDHEWVDQISSYLDNHYREPITLELLAELCHGSPYHLQRTFKRITGVTPVQYLQRKRVTAAAELLSRSNHSVAAIAAAVGLTSTAYFITLFKRITGETPACYRRSRENTIERKFSHEITD</sequence>
<gene>
    <name evidence="13" type="ORF">DNH61_03355</name>
</gene>
<evidence type="ECO:0000256" key="3">
    <source>
        <dbReference type="ARBA" id="ARBA00022679"/>
    </source>
</evidence>
<dbReference type="PROSITE" id="PS01124">
    <property type="entry name" value="HTH_ARAC_FAMILY_2"/>
    <property type="match status" value="1"/>
</dbReference>
<keyword evidence="9" id="KW-0010">Activator</keyword>
<keyword evidence="6" id="KW-0862">Zinc</keyword>
<dbReference type="PANTHER" id="PTHR43280:SF28">
    <property type="entry name" value="HTH-TYPE TRANSCRIPTIONAL ACTIVATOR RHAS"/>
    <property type="match status" value="1"/>
</dbReference>
<dbReference type="OrthoDB" id="9802228at2"/>
<evidence type="ECO:0000256" key="7">
    <source>
        <dbReference type="ARBA" id="ARBA00023015"/>
    </source>
</evidence>
<evidence type="ECO:0000256" key="1">
    <source>
        <dbReference type="ARBA" id="ARBA00001947"/>
    </source>
</evidence>
<dbReference type="InterPro" id="IPR009057">
    <property type="entry name" value="Homeodomain-like_sf"/>
</dbReference>
<dbReference type="PROSITE" id="PS00041">
    <property type="entry name" value="HTH_ARAC_FAMILY_1"/>
    <property type="match status" value="1"/>
</dbReference>
<keyword evidence="14" id="KW-1185">Reference proteome</keyword>
<keyword evidence="8" id="KW-0238">DNA-binding</keyword>
<organism evidence="13 14">
    <name type="scientific">Paenibacillus sambharensis</name>
    <dbReference type="NCBI Taxonomy" id="1803190"/>
    <lineage>
        <taxon>Bacteria</taxon>
        <taxon>Bacillati</taxon>
        <taxon>Bacillota</taxon>
        <taxon>Bacilli</taxon>
        <taxon>Bacillales</taxon>
        <taxon>Paenibacillaceae</taxon>
        <taxon>Paenibacillus</taxon>
    </lineage>
</organism>
<keyword evidence="2" id="KW-0489">Methyltransferase</keyword>